<accession>E3HIQ9</accession>
<dbReference type="InterPro" id="IPR052433">
    <property type="entry name" value="X-Pro_dipept-like"/>
</dbReference>
<dbReference type="SUPFAM" id="SSF53092">
    <property type="entry name" value="Creatinase/prolidase N-terminal domain"/>
    <property type="match status" value="1"/>
</dbReference>
<dbReference type="FunFam" id="3.90.230.10:FF:000002">
    <property type="entry name" value="Xaa-Pro aminopeptidase 3"/>
    <property type="match status" value="1"/>
</dbReference>
<dbReference type="Pfam" id="PF05195">
    <property type="entry name" value="AMP_N"/>
    <property type="match status" value="1"/>
</dbReference>
<evidence type="ECO:0000256" key="11">
    <source>
        <dbReference type="ARBA" id="ARBA00075356"/>
    </source>
</evidence>
<dbReference type="CDD" id="cd01087">
    <property type="entry name" value="Prolidase"/>
    <property type="match status" value="1"/>
</dbReference>
<evidence type="ECO:0000256" key="7">
    <source>
        <dbReference type="ARBA" id="ARBA00022801"/>
    </source>
</evidence>
<evidence type="ECO:0000313" key="16">
    <source>
        <dbReference type="Proteomes" id="UP000006876"/>
    </source>
</evidence>
<comment type="cofactor">
    <cofactor evidence="2">
        <name>Mn(2+)</name>
        <dbReference type="ChEBI" id="CHEBI:29035"/>
    </cofactor>
</comment>
<comment type="similarity">
    <text evidence="3 13">Belongs to the peptidase M24B family.</text>
</comment>
<dbReference type="eggNOG" id="COG0006">
    <property type="taxonomic scope" value="Bacteria"/>
</dbReference>
<dbReference type="PROSITE" id="PS00491">
    <property type="entry name" value="PROLINE_PEPTIDASE"/>
    <property type="match status" value="1"/>
</dbReference>
<dbReference type="Gene3D" id="3.40.350.10">
    <property type="entry name" value="Creatinase/prolidase N-terminal domain"/>
    <property type="match status" value="1"/>
</dbReference>
<dbReference type="InterPro" id="IPR029149">
    <property type="entry name" value="Creatin/AminoP/Spt16_N"/>
</dbReference>
<proteinExistence type="inferred from homology"/>
<sequence>MAGKVNGILTLPGFAPQSAMSLPPDDIAPYAARRQRLMEQMRADGGGIAILATAPEATRNRDAEYPYRHDSDFFYLTGFTEPGAWLVLSAGATDRAILFCRPRHIEHEIWEGKRFGPEAAAAHFGFDDAHPLDALDELMPALLQDHATLYAPLAGDKRSDGRLHRWLAAAREASRGGHAPPSRQQDVRALLAEMRLIKDATEIAAMRRAAKISAGAHVRAMRVARAGMREYEIEAELLYEFRRHGAQSVAYNSIVAAGANACVLHYPAGEATLRDGDLVLIDAGCEVDSYASDITRTFPVNGRYSGPQRALYDLTVAAQDAAAQATAPGRSFNDSHQAALRVLAQGMLDLKLLKGSLDGVLESGDYSRFYMHRTGHWLGLDVHDVGDYRQPGPAHGAERPWRKLEAGMMLTIEPGIYVRPADDVPEAYWNIGIRTEDDALVTDEGCELITRGVPVQAGEIEALMRE</sequence>
<evidence type="ECO:0000256" key="12">
    <source>
        <dbReference type="ARBA" id="ARBA00081411"/>
    </source>
</evidence>
<evidence type="ECO:0000313" key="15">
    <source>
        <dbReference type="EMBL" id="ADP14344.1"/>
    </source>
</evidence>
<evidence type="ECO:0000259" key="14">
    <source>
        <dbReference type="SMART" id="SM01011"/>
    </source>
</evidence>
<dbReference type="EC" id="3.4.11.9" evidence="4"/>
<name>E3HIQ9_ACHXA</name>
<keyword evidence="8" id="KW-0482">Metalloprotease</keyword>
<dbReference type="STRING" id="762376.AXYL_00996"/>
<gene>
    <name evidence="15" type="ordered locus">AXYL_00996</name>
</gene>
<keyword evidence="6 13" id="KW-0479">Metal-binding</keyword>
<evidence type="ECO:0000256" key="13">
    <source>
        <dbReference type="RuleBase" id="RU000590"/>
    </source>
</evidence>
<dbReference type="GO" id="GO:0006508">
    <property type="term" value="P:proteolysis"/>
    <property type="evidence" value="ECO:0007669"/>
    <property type="project" value="UniProtKB-KW"/>
</dbReference>
<dbReference type="InterPro" id="IPR000994">
    <property type="entry name" value="Pept_M24"/>
</dbReference>
<protein>
    <recommendedName>
        <fullName evidence="10">Xaa-Pro aminopeptidase</fullName>
        <ecNumber evidence="4">3.4.11.9</ecNumber>
    </recommendedName>
    <alternativeName>
        <fullName evidence="11">Aminopeptidase P II</fullName>
    </alternativeName>
    <alternativeName>
        <fullName evidence="12">X-Pro aminopeptidase</fullName>
    </alternativeName>
</protein>
<evidence type="ECO:0000256" key="6">
    <source>
        <dbReference type="ARBA" id="ARBA00022723"/>
    </source>
</evidence>
<evidence type="ECO:0000256" key="4">
    <source>
        <dbReference type="ARBA" id="ARBA00012574"/>
    </source>
</evidence>
<dbReference type="GO" id="GO:0005829">
    <property type="term" value="C:cytosol"/>
    <property type="evidence" value="ECO:0007669"/>
    <property type="project" value="TreeGrafter"/>
</dbReference>
<comment type="catalytic activity">
    <reaction evidence="1">
        <text>Release of any N-terminal amino acid, including proline, that is linked to proline, even from a dipeptide or tripeptide.</text>
        <dbReference type="EC" id="3.4.11.9"/>
    </reaction>
</comment>
<organism evidence="15 16">
    <name type="scientific">Achromobacter xylosoxidans (strain A8)</name>
    <dbReference type="NCBI Taxonomy" id="762376"/>
    <lineage>
        <taxon>Bacteria</taxon>
        <taxon>Pseudomonadati</taxon>
        <taxon>Pseudomonadota</taxon>
        <taxon>Betaproteobacteria</taxon>
        <taxon>Burkholderiales</taxon>
        <taxon>Alcaligenaceae</taxon>
        <taxon>Achromobacter</taxon>
    </lineage>
</organism>
<dbReference type="KEGG" id="axy:AXYL_00996"/>
<reference evidence="15 16" key="1">
    <citation type="journal article" date="2011" name="J. Bacteriol.">
        <title>Complete genome sequence of the haloaromatic acid-degrading bacterium Achromobacter xylosoxidans A8.</title>
        <authorList>
            <person name="Strnad H."/>
            <person name="Ridl J."/>
            <person name="Paces J."/>
            <person name="Kolar M."/>
            <person name="Vlcek C."/>
            <person name="Paces V."/>
        </authorList>
    </citation>
    <scope>NUCLEOTIDE SEQUENCE [LARGE SCALE GENOMIC DNA]</scope>
    <source>
        <strain evidence="15 16">A8</strain>
    </source>
</reference>
<keyword evidence="15" id="KW-0031">Aminopeptidase</keyword>
<evidence type="ECO:0000256" key="1">
    <source>
        <dbReference type="ARBA" id="ARBA00001424"/>
    </source>
</evidence>
<dbReference type="SMART" id="SM01011">
    <property type="entry name" value="AMP_N"/>
    <property type="match status" value="1"/>
</dbReference>
<dbReference type="InterPro" id="IPR007865">
    <property type="entry name" value="Aminopep_P_N"/>
</dbReference>
<evidence type="ECO:0000256" key="9">
    <source>
        <dbReference type="ARBA" id="ARBA00023211"/>
    </source>
</evidence>
<dbReference type="HOGENOM" id="CLU_017266_1_0_4"/>
<dbReference type="GO" id="GO:0070006">
    <property type="term" value="F:metalloaminopeptidase activity"/>
    <property type="evidence" value="ECO:0007669"/>
    <property type="project" value="InterPro"/>
</dbReference>
<dbReference type="Gene3D" id="3.90.230.10">
    <property type="entry name" value="Creatinase/methionine aminopeptidase superfamily"/>
    <property type="match status" value="1"/>
</dbReference>
<dbReference type="EMBL" id="CP002287">
    <property type="protein sequence ID" value="ADP14344.1"/>
    <property type="molecule type" value="Genomic_DNA"/>
</dbReference>
<dbReference type="Pfam" id="PF00557">
    <property type="entry name" value="Peptidase_M24"/>
    <property type="match status" value="1"/>
</dbReference>
<evidence type="ECO:0000256" key="5">
    <source>
        <dbReference type="ARBA" id="ARBA00022670"/>
    </source>
</evidence>
<feature type="domain" description="Aminopeptidase P N-terminal" evidence="14">
    <location>
        <begin position="25"/>
        <end position="160"/>
    </location>
</feature>
<dbReference type="GO" id="GO:0030145">
    <property type="term" value="F:manganese ion binding"/>
    <property type="evidence" value="ECO:0007669"/>
    <property type="project" value="InterPro"/>
</dbReference>
<dbReference type="InterPro" id="IPR001131">
    <property type="entry name" value="Peptidase_M24B_aminopep-P_CS"/>
</dbReference>
<keyword evidence="9" id="KW-0464">Manganese</keyword>
<evidence type="ECO:0000256" key="8">
    <source>
        <dbReference type="ARBA" id="ARBA00023049"/>
    </source>
</evidence>
<dbReference type="SUPFAM" id="SSF55920">
    <property type="entry name" value="Creatinase/aminopeptidase"/>
    <property type="match status" value="1"/>
</dbReference>
<evidence type="ECO:0000256" key="2">
    <source>
        <dbReference type="ARBA" id="ARBA00001936"/>
    </source>
</evidence>
<keyword evidence="5" id="KW-0645">Protease</keyword>
<keyword evidence="7 15" id="KW-0378">Hydrolase</keyword>
<evidence type="ECO:0000256" key="10">
    <source>
        <dbReference type="ARBA" id="ARBA00069363"/>
    </source>
</evidence>
<dbReference type="InterPro" id="IPR036005">
    <property type="entry name" value="Creatinase/aminopeptidase-like"/>
</dbReference>
<evidence type="ECO:0000256" key="3">
    <source>
        <dbReference type="ARBA" id="ARBA00008766"/>
    </source>
</evidence>
<dbReference type="Proteomes" id="UP000006876">
    <property type="component" value="Chromosome"/>
</dbReference>
<dbReference type="PANTHER" id="PTHR43226:SF4">
    <property type="entry name" value="XAA-PRO AMINOPEPTIDASE 3"/>
    <property type="match status" value="1"/>
</dbReference>
<dbReference type="PANTHER" id="PTHR43226">
    <property type="entry name" value="XAA-PRO AMINOPEPTIDASE 3"/>
    <property type="match status" value="1"/>
</dbReference>
<dbReference type="AlphaFoldDB" id="E3HIQ9"/>